<dbReference type="RefSeq" id="XP_042921206.1">
    <property type="nucleotide sequence ID" value="XM_043065674.1"/>
</dbReference>
<feature type="compositionally biased region" description="Gly residues" evidence="1">
    <location>
        <begin position="433"/>
        <end position="447"/>
    </location>
</feature>
<dbReference type="ExpressionAtlas" id="A0A2K3DEC8">
    <property type="expression patterns" value="baseline and differential"/>
</dbReference>
<keyword evidence="3" id="KW-1185">Reference proteome</keyword>
<dbReference type="Gramene" id="PNW78885">
    <property type="protein sequence ID" value="PNW78885"/>
    <property type="gene ID" value="CHLRE_09g393284v5"/>
</dbReference>
<dbReference type="Proteomes" id="UP000006906">
    <property type="component" value="Chromosome 9"/>
</dbReference>
<evidence type="ECO:0000313" key="3">
    <source>
        <dbReference type="Proteomes" id="UP000006906"/>
    </source>
</evidence>
<feature type="region of interest" description="Disordered" evidence="1">
    <location>
        <begin position="286"/>
        <end position="312"/>
    </location>
</feature>
<dbReference type="InParanoid" id="A0A2K3DEC8"/>
<feature type="region of interest" description="Disordered" evidence="1">
    <location>
        <begin position="117"/>
        <end position="139"/>
    </location>
</feature>
<feature type="region of interest" description="Disordered" evidence="1">
    <location>
        <begin position="29"/>
        <end position="93"/>
    </location>
</feature>
<evidence type="ECO:0000313" key="2">
    <source>
        <dbReference type="EMBL" id="PNW78885.1"/>
    </source>
</evidence>
<dbReference type="OrthoDB" id="552687at2759"/>
<dbReference type="AlphaFoldDB" id="A0A2K3DEC8"/>
<dbReference type="PaxDb" id="3055-EDP02337"/>
<organism evidence="2 3">
    <name type="scientific">Chlamydomonas reinhardtii</name>
    <name type="common">Chlamydomonas smithii</name>
    <dbReference type="NCBI Taxonomy" id="3055"/>
    <lineage>
        <taxon>Eukaryota</taxon>
        <taxon>Viridiplantae</taxon>
        <taxon>Chlorophyta</taxon>
        <taxon>core chlorophytes</taxon>
        <taxon>Chlorophyceae</taxon>
        <taxon>CS clade</taxon>
        <taxon>Chlamydomonadales</taxon>
        <taxon>Chlamydomonadaceae</taxon>
        <taxon>Chlamydomonas</taxon>
    </lineage>
</organism>
<accession>A0A2K3DEC8</accession>
<feature type="region of interest" description="Disordered" evidence="1">
    <location>
        <begin position="231"/>
        <end position="256"/>
    </location>
</feature>
<evidence type="ECO:0000256" key="1">
    <source>
        <dbReference type="SAM" id="MobiDB-lite"/>
    </source>
</evidence>
<dbReference type="GeneID" id="5720269"/>
<sequence>MFGCGAICYNDSSSYLGVSAADSLTKLDVGQSASAPSAAQPPSSPEQHAEPASMQLAAVRDSGSLEAPAPPLTPVTVHGRAPPDEHTPHEHQPQLALAYSSGVFSSAAAAAGVAAAGGALSPSPSLHASPAPASAAPDTAANMPRACAYNGTPSQACTTFAGPPAHDGPDASLHSSSFLGYGDAGPAFWRQAMGSITGPSGGSSAVPPEAGAMPAGCESCGLQDASQALHGGLTQRDPMPPMGSYTGSDDSGGTSTCRQAAAAAAAADATPPPQLAAAACGREATGCEAGGCEGAEEEEGGGGGGDTDIETEDALGDWDDLVGVDDVVVLPEEDLQPHLLAHQVGQAGGNGLLDAAHQHHGGEDAAAAGSGGSAQQQAPPAAAQPGGGLRAPLAKPLPAVLPAPIHVMVGPQTTRKRKRQREKRARATRSGSSSGGGGAVAGGGGAEGQFNSDTDAALARMALPALLATVPAGNVVGLFHPDRYLKGGDCIACGMGMVSRSRFEKIGGSPMAKWYRSIRVVGSDEPLGSWLTRHGLPVHTGMARQRKPRASGPASSSAAAAAAAATQRRRDDSSEDDDAAGAAAAKGLSALAPSAVAAVAVARRRRRRRQRAAL</sequence>
<dbReference type="KEGG" id="cre:CHLRE_09g393284v5"/>
<feature type="compositionally biased region" description="Low complexity" evidence="1">
    <location>
        <begin position="243"/>
        <end position="256"/>
    </location>
</feature>
<feature type="compositionally biased region" description="Low complexity" evidence="1">
    <location>
        <begin position="31"/>
        <end position="41"/>
    </location>
</feature>
<protein>
    <submittedName>
        <fullName evidence="2">Uncharacterized protein</fullName>
    </submittedName>
</protein>
<feature type="compositionally biased region" description="Basic residues" evidence="1">
    <location>
        <begin position="414"/>
        <end position="427"/>
    </location>
</feature>
<dbReference type="EMBL" id="CM008970">
    <property type="protein sequence ID" value="PNW78885.1"/>
    <property type="molecule type" value="Genomic_DNA"/>
</dbReference>
<feature type="compositionally biased region" description="Low complexity" evidence="1">
    <location>
        <begin position="364"/>
        <end position="404"/>
    </location>
</feature>
<feature type="region of interest" description="Disordered" evidence="1">
    <location>
        <begin position="542"/>
        <end position="583"/>
    </location>
</feature>
<feature type="region of interest" description="Disordered" evidence="1">
    <location>
        <begin position="350"/>
        <end position="448"/>
    </location>
</feature>
<proteinExistence type="predicted"/>
<name>A0A2K3DEC8_CHLRE</name>
<feature type="compositionally biased region" description="Low complexity" evidence="1">
    <location>
        <begin position="554"/>
        <end position="565"/>
    </location>
</feature>
<gene>
    <name evidence="2" type="ORF">CHLRE_09g393284v5</name>
</gene>
<reference evidence="2 3" key="1">
    <citation type="journal article" date="2007" name="Science">
        <title>The Chlamydomonas genome reveals the evolution of key animal and plant functions.</title>
        <authorList>
            <person name="Merchant S.S."/>
            <person name="Prochnik S.E."/>
            <person name="Vallon O."/>
            <person name="Harris E.H."/>
            <person name="Karpowicz S.J."/>
            <person name="Witman G.B."/>
            <person name="Terry A."/>
            <person name="Salamov A."/>
            <person name="Fritz-Laylin L.K."/>
            <person name="Marechal-Drouard L."/>
            <person name="Marshall W.F."/>
            <person name="Qu L.H."/>
            <person name="Nelson D.R."/>
            <person name="Sanderfoot A.A."/>
            <person name="Spalding M.H."/>
            <person name="Kapitonov V.V."/>
            <person name="Ren Q."/>
            <person name="Ferris P."/>
            <person name="Lindquist E."/>
            <person name="Shapiro H."/>
            <person name="Lucas S.M."/>
            <person name="Grimwood J."/>
            <person name="Schmutz J."/>
            <person name="Cardol P."/>
            <person name="Cerutti H."/>
            <person name="Chanfreau G."/>
            <person name="Chen C.L."/>
            <person name="Cognat V."/>
            <person name="Croft M.T."/>
            <person name="Dent R."/>
            <person name="Dutcher S."/>
            <person name="Fernandez E."/>
            <person name="Fukuzawa H."/>
            <person name="Gonzalez-Ballester D."/>
            <person name="Gonzalez-Halphen D."/>
            <person name="Hallmann A."/>
            <person name="Hanikenne M."/>
            <person name="Hippler M."/>
            <person name="Inwood W."/>
            <person name="Jabbari K."/>
            <person name="Kalanon M."/>
            <person name="Kuras R."/>
            <person name="Lefebvre P.A."/>
            <person name="Lemaire S.D."/>
            <person name="Lobanov A.V."/>
            <person name="Lohr M."/>
            <person name="Manuell A."/>
            <person name="Meier I."/>
            <person name="Mets L."/>
            <person name="Mittag M."/>
            <person name="Mittelmeier T."/>
            <person name="Moroney J.V."/>
            <person name="Moseley J."/>
            <person name="Napoli C."/>
            <person name="Nedelcu A.M."/>
            <person name="Niyogi K."/>
            <person name="Novoselov S.V."/>
            <person name="Paulsen I.T."/>
            <person name="Pazour G."/>
            <person name="Purton S."/>
            <person name="Ral J.P."/>
            <person name="Riano-Pachon D.M."/>
            <person name="Riekhof W."/>
            <person name="Rymarquis L."/>
            <person name="Schroda M."/>
            <person name="Stern D."/>
            <person name="Umen J."/>
            <person name="Willows R."/>
            <person name="Wilson N."/>
            <person name="Zimmer S.L."/>
            <person name="Allmer J."/>
            <person name="Balk J."/>
            <person name="Bisova K."/>
            <person name="Chen C.J."/>
            <person name="Elias M."/>
            <person name="Gendler K."/>
            <person name="Hauser C."/>
            <person name="Lamb M.R."/>
            <person name="Ledford H."/>
            <person name="Long J.C."/>
            <person name="Minagawa J."/>
            <person name="Page M.D."/>
            <person name="Pan J."/>
            <person name="Pootakham W."/>
            <person name="Roje S."/>
            <person name="Rose A."/>
            <person name="Stahlberg E."/>
            <person name="Terauchi A.M."/>
            <person name="Yang P."/>
            <person name="Ball S."/>
            <person name="Bowler C."/>
            <person name="Dieckmann C.L."/>
            <person name="Gladyshev V.N."/>
            <person name="Green P."/>
            <person name="Jorgensen R."/>
            <person name="Mayfield S."/>
            <person name="Mueller-Roeber B."/>
            <person name="Rajamani S."/>
            <person name="Sayre R.T."/>
            <person name="Brokstein P."/>
            <person name="Dubchak I."/>
            <person name="Goodstein D."/>
            <person name="Hornick L."/>
            <person name="Huang Y.W."/>
            <person name="Jhaveri J."/>
            <person name="Luo Y."/>
            <person name="Martinez D."/>
            <person name="Ngau W.C."/>
            <person name="Otillar B."/>
            <person name="Poliakov A."/>
            <person name="Porter A."/>
            <person name="Szajkowski L."/>
            <person name="Werner G."/>
            <person name="Zhou K."/>
            <person name="Grigoriev I.V."/>
            <person name="Rokhsar D.S."/>
            <person name="Grossman A.R."/>
        </authorList>
    </citation>
    <scope>NUCLEOTIDE SEQUENCE [LARGE SCALE GENOMIC DNA]</scope>
    <source>
        <strain evidence="3">CC-503</strain>
    </source>
</reference>
<feature type="compositionally biased region" description="Basic and acidic residues" evidence="1">
    <location>
        <begin position="81"/>
        <end position="92"/>
    </location>
</feature>